<dbReference type="SUPFAM" id="SSF57802">
    <property type="entry name" value="Rubredoxin-like"/>
    <property type="match status" value="1"/>
</dbReference>
<keyword evidence="3" id="KW-1185">Reference proteome</keyword>
<evidence type="ECO:0000313" key="3">
    <source>
        <dbReference type="Proteomes" id="UP001597052"/>
    </source>
</evidence>
<dbReference type="Pfam" id="PF23455">
    <property type="entry name" value="DUF7129"/>
    <property type="match status" value="1"/>
</dbReference>
<name>A0ABD6D5N6_9EURY</name>
<evidence type="ECO:0000259" key="1">
    <source>
        <dbReference type="Pfam" id="PF23455"/>
    </source>
</evidence>
<dbReference type="InterPro" id="IPR055553">
    <property type="entry name" value="DUF7129"/>
</dbReference>
<accession>A0ABD6D5N6</accession>
<sequence length="47" mass="5092">MKDAEIDPESESTYECFDCGDLIVAETPPSQCPNCGGAIRNRQATVE</sequence>
<proteinExistence type="predicted"/>
<dbReference type="RefSeq" id="WP_256396843.1">
    <property type="nucleotide sequence ID" value="NZ_JANHDJ010000005.1"/>
</dbReference>
<reference evidence="2 3" key="1">
    <citation type="journal article" date="2019" name="Int. J. Syst. Evol. Microbiol.">
        <title>The Global Catalogue of Microorganisms (GCM) 10K type strain sequencing project: providing services to taxonomists for standard genome sequencing and annotation.</title>
        <authorList>
            <consortium name="The Broad Institute Genomics Platform"/>
            <consortium name="The Broad Institute Genome Sequencing Center for Infectious Disease"/>
            <person name="Wu L."/>
            <person name="Ma J."/>
        </authorList>
    </citation>
    <scope>NUCLEOTIDE SEQUENCE [LARGE SCALE GENOMIC DNA]</scope>
    <source>
        <strain evidence="2 3">CGMCC 1.10593</strain>
    </source>
</reference>
<protein>
    <submittedName>
        <fullName evidence="2">Rubrerythrin-like domain-containing protein</fullName>
    </submittedName>
</protein>
<comment type="caution">
    <text evidence="2">The sequence shown here is derived from an EMBL/GenBank/DDBJ whole genome shotgun (WGS) entry which is preliminary data.</text>
</comment>
<dbReference type="Gene3D" id="2.20.28.30">
    <property type="entry name" value="RNA polymerase ii, chain L"/>
    <property type="match status" value="1"/>
</dbReference>
<dbReference type="NCBIfam" id="NF033497">
    <property type="entry name" value="rubre_like_arch"/>
    <property type="match status" value="1"/>
</dbReference>
<gene>
    <name evidence="2" type="ORF">ACFSBW_06670</name>
</gene>
<feature type="domain" description="DUF7129" evidence="1">
    <location>
        <begin position="9"/>
        <end position="42"/>
    </location>
</feature>
<dbReference type="Proteomes" id="UP001597052">
    <property type="component" value="Unassembled WGS sequence"/>
</dbReference>
<dbReference type="EMBL" id="JBHUDM010000002">
    <property type="protein sequence ID" value="MFD1641556.1"/>
    <property type="molecule type" value="Genomic_DNA"/>
</dbReference>
<dbReference type="AlphaFoldDB" id="A0ABD6D5N6"/>
<evidence type="ECO:0000313" key="2">
    <source>
        <dbReference type="EMBL" id="MFD1641556.1"/>
    </source>
</evidence>
<organism evidence="2 3">
    <name type="scientific">Halohasta litorea</name>
    <dbReference type="NCBI Taxonomy" id="869891"/>
    <lineage>
        <taxon>Archaea</taxon>
        <taxon>Methanobacteriati</taxon>
        <taxon>Methanobacteriota</taxon>
        <taxon>Stenosarchaea group</taxon>
        <taxon>Halobacteria</taxon>
        <taxon>Halobacteriales</taxon>
        <taxon>Haloferacaceae</taxon>
        <taxon>Halohasta</taxon>
    </lineage>
</organism>